<evidence type="ECO:0000256" key="1">
    <source>
        <dbReference type="ARBA" id="ARBA00022801"/>
    </source>
</evidence>
<dbReference type="InterPro" id="IPR050300">
    <property type="entry name" value="GDXG_lipolytic_enzyme"/>
</dbReference>
<dbReference type="GO" id="GO:0016787">
    <property type="term" value="F:hydrolase activity"/>
    <property type="evidence" value="ECO:0007669"/>
    <property type="project" value="UniProtKB-KW"/>
</dbReference>
<sequence>MGRTLLTITESFSPGHPELQYDLVLPDGRAPAEGWPVIVWLHGGGWRLQDRHARPDFDRHFAARGFAMVSVDYRLAPQYPHPAQVVDLRQALRHLRAHAGELGIDPQRIGLWGSSAGGHVAAFTALSSGQDALPGETVAPEYRDQSTAVQCVVEGYGPALIGGLLPDRDDGGMPATPEEDLLGGPAAVTAAAAQAASPALLPVHDAPPFLILHGTGDRLVPAAQSRALHDHLVAGGGESLLYLIEGFGHGFLNPGTVQELGPGVRLDNGRLEAEPTAPAVVDDRGTFDPRGRAASFDLIADFFAAHLTVRRTDTERTSA</sequence>
<evidence type="ECO:0000313" key="4">
    <source>
        <dbReference type="Proteomes" id="UP000261739"/>
    </source>
</evidence>
<evidence type="ECO:0000313" key="3">
    <source>
        <dbReference type="EMBL" id="HCT15548.1"/>
    </source>
</evidence>
<accession>A0A3D4T1Y9</accession>
<protein>
    <submittedName>
        <fullName evidence="3">Alpha/beta hydrolase</fullName>
    </submittedName>
</protein>
<dbReference type="AlphaFoldDB" id="A0A3D4T1Y9"/>
<dbReference type="EMBL" id="DQID01000316">
    <property type="protein sequence ID" value="HCT15548.1"/>
    <property type="molecule type" value="Genomic_DNA"/>
</dbReference>
<dbReference type="STRING" id="863239.GCA_000213935_00698"/>
<comment type="caution">
    <text evidence="3">The sequence shown here is derived from an EMBL/GenBank/DDBJ whole genome shotgun (WGS) entry which is preliminary data.</text>
</comment>
<reference evidence="3 4" key="1">
    <citation type="journal article" date="2018" name="Nat. Biotechnol.">
        <title>A standardized bacterial taxonomy based on genome phylogeny substantially revises the tree of life.</title>
        <authorList>
            <person name="Parks D.H."/>
            <person name="Chuvochina M."/>
            <person name="Waite D.W."/>
            <person name="Rinke C."/>
            <person name="Skarshewski A."/>
            <person name="Chaumeil P.A."/>
            <person name="Hugenholtz P."/>
        </authorList>
    </citation>
    <scope>NUCLEOTIDE SEQUENCE [LARGE SCALE GENOMIC DNA]</scope>
    <source>
        <strain evidence="3">UBA11247</strain>
    </source>
</reference>
<dbReference type="InterPro" id="IPR049492">
    <property type="entry name" value="BD-FAE-like_dom"/>
</dbReference>
<dbReference type="InterPro" id="IPR029058">
    <property type="entry name" value="AB_hydrolase_fold"/>
</dbReference>
<proteinExistence type="predicted"/>
<organism evidence="3 4">
    <name type="scientific">Corynebacterium nuruki</name>
    <dbReference type="NCBI Taxonomy" id="1032851"/>
    <lineage>
        <taxon>Bacteria</taxon>
        <taxon>Bacillati</taxon>
        <taxon>Actinomycetota</taxon>
        <taxon>Actinomycetes</taxon>
        <taxon>Mycobacteriales</taxon>
        <taxon>Corynebacteriaceae</taxon>
        <taxon>Corynebacterium</taxon>
    </lineage>
</organism>
<dbReference type="PANTHER" id="PTHR48081">
    <property type="entry name" value="AB HYDROLASE SUPERFAMILY PROTEIN C4A8.06C"/>
    <property type="match status" value="1"/>
</dbReference>
<evidence type="ECO:0000259" key="2">
    <source>
        <dbReference type="Pfam" id="PF20434"/>
    </source>
</evidence>
<dbReference type="PANTHER" id="PTHR48081:SF13">
    <property type="entry name" value="ALPHA_BETA HYDROLASE"/>
    <property type="match status" value="1"/>
</dbReference>
<feature type="domain" description="BD-FAE-like" evidence="2">
    <location>
        <begin position="22"/>
        <end position="232"/>
    </location>
</feature>
<dbReference type="Proteomes" id="UP000261739">
    <property type="component" value="Unassembled WGS sequence"/>
</dbReference>
<keyword evidence="1 3" id="KW-0378">Hydrolase</keyword>
<dbReference type="Gene3D" id="3.40.50.1820">
    <property type="entry name" value="alpha/beta hydrolase"/>
    <property type="match status" value="1"/>
</dbReference>
<dbReference type="Pfam" id="PF20434">
    <property type="entry name" value="BD-FAE"/>
    <property type="match status" value="1"/>
</dbReference>
<gene>
    <name evidence="3" type="ORF">DIW82_12415</name>
</gene>
<dbReference type="SUPFAM" id="SSF53474">
    <property type="entry name" value="alpha/beta-Hydrolases"/>
    <property type="match status" value="1"/>
</dbReference>
<name>A0A3D4T1Y9_9CORY</name>